<organism evidence="1 2">
    <name type="scientific">Faecalibacterium prausnitzii M21/2</name>
    <dbReference type="NCBI Taxonomy" id="411485"/>
    <lineage>
        <taxon>Bacteria</taxon>
        <taxon>Bacillati</taxon>
        <taxon>Bacillota</taxon>
        <taxon>Clostridia</taxon>
        <taxon>Eubacteriales</taxon>
        <taxon>Oscillospiraceae</taxon>
        <taxon>Faecalibacterium</taxon>
    </lineage>
</organism>
<protein>
    <submittedName>
        <fullName evidence="1">Uncharacterized protein</fullName>
    </submittedName>
</protein>
<dbReference type="EMBL" id="ABED02000017">
    <property type="protein sequence ID" value="EDP22754.1"/>
    <property type="molecule type" value="Genomic_DNA"/>
</dbReference>
<name>A8S7Q4_9FIRM</name>
<dbReference type="HOGENOM" id="CLU_3289969_0_0_9"/>
<dbReference type="Proteomes" id="UP000005945">
    <property type="component" value="Unassembled WGS sequence"/>
</dbReference>
<evidence type="ECO:0000313" key="2">
    <source>
        <dbReference type="Proteomes" id="UP000005945"/>
    </source>
</evidence>
<reference evidence="1 2" key="1">
    <citation type="submission" date="2007-09" db="EMBL/GenBank/DDBJ databases">
        <title>Draft genome sequence of Faecalibacterium prausnitzii M21/2.</title>
        <authorList>
            <person name="Sudarsanam P."/>
            <person name="Ley R."/>
            <person name="Guruge J."/>
            <person name="Turnbaugh P.J."/>
            <person name="Mahowald M."/>
            <person name="Liep D."/>
            <person name="Gordon J."/>
        </authorList>
    </citation>
    <scope>NUCLEOTIDE SEQUENCE [LARGE SCALE GENOMIC DNA]</scope>
    <source>
        <strain evidence="1 2">M21/2</strain>
    </source>
</reference>
<accession>A8S7Q4</accession>
<sequence>MHRTWIFVVKHRVFLPQLHQPFCAVTVPQQLYARKSACSD</sequence>
<evidence type="ECO:0000313" key="1">
    <source>
        <dbReference type="EMBL" id="EDP22754.1"/>
    </source>
</evidence>
<dbReference type="AlphaFoldDB" id="A8S7Q4"/>
<gene>
    <name evidence="1" type="ORF">FAEPRAM212_00534</name>
</gene>
<reference evidence="1 2" key="2">
    <citation type="submission" date="2007-09" db="EMBL/GenBank/DDBJ databases">
        <authorList>
            <person name="Fulton L."/>
            <person name="Clifton S."/>
            <person name="Fulton B."/>
            <person name="Xu J."/>
            <person name="Minx P."/>
            <person name="Pepin K.H."/>
            <person name="Johnson M."/>
            <person name="Thiruvilangam P."/>
            <person name="Bhonagiri V."/>
            <person name="Nash W.E."/>
            <person name="Mardis E.R."/>
            <person name="Wilson R.K."/>
        </authorList>
    </citation>
    <scope>NUCLEOTIDE SEQUENCE [LARGE SCALE GENOMIC DNA]</scope>
    <source>
        <strain evidence="1 2">M21/2</strain>
    </source>
</reference>
<comment type="caution">
    <text evidence="1">The sequence shown here is derived from an EMBL/GenBank/DDBJ whole genome shotgun (WGS) entry which is preliminary data.</text>
</comment>
<proteinExistence type="predicted"/>